<feature type="region of interest" description="Disordered" evidence="1">
    <location>
        <begin position="1"/>
        <end position="32"/>
    </location>
</feature>
<dbReference type="PANTHER" id="PTHR33050:SF7">
    <property type="entry name" value="RIBONUCLEASE H"/>
    <property type="match status" value="1"/>
</dbReference>
<evidence type="ECO:0008006" key="4">
    <source>
        <dbReference type="Google" id="ProtNLM"/>
    </source>
</evidence>
<dbReference type="PANTHER" id="PTHR33050">
    <property type="entry name" value="REVERSE TRANSCRIPTASE DOMAIN-CONTAINING PROTEIN"/>
    <property type="match status" value="1"/>
</dbReference>
<evidence type="ECO:0000313" key="2">
    <source>
        <dbReference type="EMBL" id="CAE7231007.1"/>
    </source>
</evidence>
<name>A0A812KVV8_9DINO</name>
<gene>
    <name evidence="2" type="ORF">SNAT2548_LOCUS9435</name>
</gene>
<protein>
    <recommendedName>
        <fullName evidence="4">Reverse transcriptase domain-containing protein</fullName>
    </recommendedName>
</protein>
<dbReference type="SUPFAM" id="SSF56672">
    <property type="entry name" value="DNA/RNA polymerases"/>
    <property type="match status" value="1"/>
</dbReference>
<sequence>MQSPASSVEEPAESDQRPAPADGEVGGRSLEPCCDGGVGQSCRVESQQASLSGQDHPAQPEQEFVVAGYWGRGLPIQAVYKGRSRPIHDGGGLCSPGRWPIKQRQFPQSQAFAKARTCVCRSFMAWLKQSDEQGNDALKLFWSLAAGKRQRSPFEAAALQRARAELDGVLRAEGVCPDRQATDRQTEINFRRVAALLELAGDPDFAFLNELASVGACLGVGEVLPRVPAVFEAKTRWKLSEPGGDFEPTVCANYKSAEENMEDIRRQIVQELHKGTVVSMTKSEAQRKFGNKLAVAALGAVPKEVGTSEVRIIHDATHNVEVNPRIRVRDQIRCPRIDDLDGLLRLLVAECSRDPTIRFCLKYDVSRAHKLVPIREEDWAYQAFSLDDPDIIYMHTVGAFGLASAAYHWARVAAAIVRLSHYMSDVASALYHLLYSDDGLLLATGKDFWRRQMFWLYVFELLEVPLSWKKVAGGASLSWIGYQVDVVSYQSGIGPTKVGWLVRWIDDHLREGRVQVQHMRAALGRFSFIAGALPHVRPFLGPIFAWCAAQDAGESQLPLGVRLILEHIRHEVVCASMTPPRPLPTQVGELFRVDAKAQGDKIVIGGWECLGSVGPKDARWFSVKLDRTTAPWAYVKGDPYRTIAALELMATLVAVCVFGHGAVWKGAVATATVAGFTDNMGNSFVVDKHMTTAFPLCVVLMELSVQLKDLGCTLNLGWVPREQNTEADALTNEDFTAFDPAKRMQVEPGNLGFRVMPRLMEAAMQLDSEIKLSRRKSRLALGRSVVSLLQVGVLHMLVSQGCGAKKSGQLTTFTEAFGKLPMVKEQGITWGT</sequence>
<reference evidence="2" key="1">
    <citation type="submission" date="2021-02" db="EMBL/GenBank/DDBJ databases">
        <authorList>
            <person name="Dougan E. K."/>
            <person name="Rhodes N."/>
            <person name="Thang M."/>
            <person name="Chan C."/>
        </authorList>
    </citation>
    <scope>NUCLEOTIDE SEQUENCE</scope>
</reference>
<dbReference type="InterPro" id="IPR052055">
    <property type="entry name" value="Hepadnavirus_pol/RT"/>
</dbReference>
<evidence type="ECO:0000256" key="1">
    <source>
        <dbReference type="SAM" id="MobiDB-lite"/>
    </source>
</evidence>
<proteinExistence type="predicted"/>
<dbReference type="InterPro" id="IPR043502">
    <property type="entry name" value="DNA/RNA_pol_sf"/>
</dbReference>
<comment type="caution">
    <text evidence="2">The sequence shown here is derived from an EMBL/GenBank/DDBJ whole genome shotgun (WGS) entry which is preliminary data.</text>
</comment>
<dbReference type="OrthoDB" id="2897838at2759"/>
<dbReference type="AlphaFoldDB" id="A0A812KVV8"/>
<dbReference type="EMBL" id="CAJNDS010000735">
    <property type="protein sequence ID" value="CAE7231007.1"/>
    <property type="molecule type" value="Genomic_DNA"/>
</dbReference>
<organism evidence="2 3">
    <name type="scientific">Symbiodinium natans</name>
    <dbReference type="NCBI Taxonomy" id="878477"/>
    <lineage>
        <taxon>Eukaryota</taxon>
        <taxon>Sar</taxon>
        <taxon>Alveolata</taxon>
        <taxon>Dinophyceae</taxon>
        <taxon>Suessiales</taxon>
        <taxon>Symbiodiniaceae</taxon>
        <taxon>Symbiodinium</taxon>
    </lineage>
</organism>
<accession>A0A812KVV8</accession>
<evidence type="ECO:0000313" key="3">
    <source>
        <dbReference type="Proteomes" id="UP000604046"/>
    </source>
</evidence>
<dbReference type="Proteomes" id="UP000604046">
    <property type="component" value="Unassembled WGS sequence"/>
</dbReference>
<keyword evidence="3" id="KW-1185">Reference proteome</keyword>